<dbReference type="PANTHER" id="PTHR12737">
    <property type="entry name" value="DIMETHYLARGININE DIMETHYLAMINOHYDROLASE"/>
    <property type="match status" value="1"/>
</dbReference>
<dbReference type="GO" id="GO:0045429">
    <property type="term" value="P:positive regulation of nitric oxide biosynthetic process"/>
    <property type="evidence" value="ECO:0007669"/>
    <property type="project" value="TreeGrafter"/>
</dbReference>
<keyword evidence="2" id="KW-0378">Hydrolase</keyword>
<dbReference type="PANTHER" id="PTHR12737:SF9">
    <property type="entry name" value="DIMETHYLARGININASE"/>
    <property type="match status" value="1"/>
</dbReference>
<sequence length="371" mass="40186">RATHALFIRIPDALKSEDKKRKIEIEVLKKQQDELRATLYEAGVQIIDLPLLESGKDKEPAASILVGDLVIVIRGIALLTRPKKDVNEERIKQIEETLKKLTWAVHRTPTHENGNKVVLEGADVLFTGREVFVGIRKGATNVEGAMTVARMFKDFPVITLFMNDKTHPLRHHLSMVNDRVIAVGTSKEAQSLLERVEREASFRYKRLTIEDEAAVACLNVNDRLLFRSDVKDARYNVLQGSGMELWGMDVTELVKAGAPFSRHCVLLDADAGTRRGSSACNSLTRSITKSMKSSAIHGAKNDTGSSVANGSQIPGTSGTSTANGGAQANGSHVTNGSMVVGTSNSIEIHVDANGAAVTNGTTIVTSVSVHQ</sequence>
<accession>A0AAV5WUI2</accession>
<dbReference type="Gene3D" id="3.75.10.10">
    <property type="entry name" value="L-arginine/glycine Amidinotransferase, Chain A"/>
    <property type="match status" value="1"/>
</dbReference>
<feature type="region of interest" description="Disordered" evidence="3">
    <location>
        <begin position="294"/>
        <end position="336"/>
    </location>
</feature>
<evidence type="ECO:0000256" key="1">
    <source>
        <dbReference type="ARBA" id="ARBA00008532"/>
    </source>
</evidence>
<protein>
    <recommendedName>
        <fullName evidence="6">Dimethylargininase</fullName>
    </recommendedName>
</protein>
<keyword evidence="5" id="KW-1185">Reference proteome</keyword>
<evidence type="ECO:0000256" key="2">
    <source>
        <dbReference type="ARBA" id="ARBA00022801"/>
    </source>
</evidence>
<evidence type="ECO:0000313" key="4">
    <source>
        <dbReference type="EMBL" id="GMT34349.1"/>
    </source>
</evidence>
<evidence type="ECO:0000256" key="3">
    <source>
        <dbReference type="SAM" id="MobiDB-lite"/>
    </source>
</evidence>
<dbReference type="GO" id="GO:0006525">
    <property type="term" value="P:arginine metabolic process"/>
    <property type="evidence" value="ECO:0007669"/>
    <property type="project" value="TreeGrafter"/>
</dbReference>
<dbReference type="GO" id="GO:0016597">
    <property type="term" value="F:amino acid binding"/>
    <property type="evidence" value="ECO:0007669"/>
    <property type="project" value="TreeGrafter"/>
</dbReference>
<reference evidence="4" key="1">
    <citation type="submission" date="2023-10" db="EMBL/GenBank/DDBJ databases">
        <title>Genome assembly of Pristionchus species.</title>
        <authorList>
            <person name="Yoshida K."/>
            <person name="Sommer R.J."/>
        </authorList>
    </citation>
    <scope>NUCLEOTIDE SEQUENCE</scope>
    <source>
        <strain evidence="4">RS5133</strain>
    </source>
</reference>
<dbReference type="InterPro" id="IPR033199">
    <property type="entry name" value="DDAH-like"/>
</dbReference>
<organism evidence="4 5">
    <name type="scientific">Pristionchus fissidentatus</name>
    <dbReference type="NCBI Taxonomy" id="1538716"/>
    <lineage>
        <taxon>Eukaryota</taxon>
        <taxon>Metazoa</taxon>
        <taxon>Ecdysozoa</taxon>
        <taxon>Nematoda</taxon>
        <taxon>Chromadorea</taxon>
        <taxon>Rhabditida</taxon>
        <taxon>Rhabditina</taxon>
        <taxon>Diplogasteromorpha</taxon>
        <taxon>Diplogasteroidea</taxon>
        <taxon>Neodiplogasteridae</taxon>
        <taxon>Pristionchus</taxon>
    </lineage>
</organism>
<evidence type="ECO:0008006" key="6">
    <source>
        <dbReference type="Google" id="ProtNLM"/>
    </source>
</evidence>
<feature type="non-terminal residue" evidence="4">
    <location>
        <position position="1"/>
    </location>
</feature>
<dbReference type="GO" id="GO:0016403">
    <property type="term" value="F:dimethylargininase activity"/>
    <property type="evidence" value="ECO:0007669"/>
    <property type="project" value="TreeGrafter"/>
</dbReference>
<feature type="compositionally biased region" description="Low complexity" evidence="3">
    <location>
        <begin position="315"/>
        <end position="331"/>
    </location>
</feature>
<dbReference type="AlphaFoldDB" id="A0AAV5WUI2"/>
<dbReference type="GO" id="GO:0000052">
    <property type="term" value="P:citrulline metabolic process"/>
    <property type="evidence" value="ECO:0007669"/>
    <property type="project" value="TreeGrafter"/>
</dbReference>
<comment type="similarity">
    <text evidence="1">Belongs to the DDAH family.</text>
</comment>
<feature type="compositionally biased region" description="Polar residues" evidence="3">
    <location>
        <begin position="302"/>
        <end position="314"/>
    </location>
</feature>
<comment type="caution">
    <text evidence="4">The sequence shown here is derived from an EMBL/GenBank/DDBJ whole genome shotgun (WGS) entry which is preliminary data.</text>
</comment>
<evidence type="ECO:0000313" key="5">
    <source>
        <dbReference type="Proteomes" id="UP001432322"/>
    </source>
</evidence>
<gene>
    <name evidence="4" type="ORF">PFISCL1PPCAC_25646</name>
</gene>
<dbReference type="Proteomes" id="UP001432322">
    <property type="component" value="Unassembled WGS sequence"/>
</dbReference>
<dbReference type="EMBL" id="BTSY01000006">
    <property type="protein sequence ID" value="GMT34349.1"/>
    <property type="molecule type" value="Genomic_DNA"/>
</dbReference>
<dbReference type="SUPFAM" id="SSF55909">
    <property type="entry name" value="Pentein"/>
    <property type="match status" value="1"/>
</dbReference>
<proteinExistence type="inferred from homology"/>
<name>A0AAV5WUI2_9BILA</name>